<organism evidence="11 12">
    <name type="scientific">Cryptosporangium arvum DSM 44712</name>
    <dbReference type="NCBI Taxonomy" id="927661"/>
    <lineage>
        <taxon>Bacteria</taxon>
        <taxon>Bacillati</taxon>
        <taxon>Actinomycetota</taxon>
        <taxon>Actinomycetes</taxon>
        <taxon>Cryptosporangiales</taxon>
        <taxon>Cryptosporangiaceae</taxon>
        <taxon>Cryptosporangium</taxon>
    </lineage>
</organism>
<evidence type="ECO:0000256" key="6">
    <source>
        <dbReference type="ARBA" id="ARBA00022840"/>
    </source>
</evidence>
<dbReference type="InterPro" id="IPR003593">
    <property type="entry name" value="AAA+_ATPase"/>
</dbReference>
<dbReference type="NCBIfam" id="NF008348">
    <property type="entry name" value="PRK11131.1"/>
    <property type="match status" value="1"/>
</dbReference>
<protein>
    <recommendedName>
        <fullName evidence="2">RNA helicase</fullName>
        <ecNumber evidence="2">3.6.4.13</ecNumber>
    </recommendedName>
</protein>
<evidence type="ECO:0000256" key="1">
    <source>
        <dbReference type="ARBA" id="ARBA00008792"/>
    </source>
</evidence>
<evidence type="ECO:0000256" key="5">
    <source>
        <dbReference type="ARBA" id="ARBA00022806"/>
    </source>
</evidence>
<dbReference type="SMART" id="SM00382">
    <property type="entry name" value="AAA"/>
    <property type="match status" value="1"/>
</dbReference>
<dbReference type="FunFam" id="3.40.50.300:FF:000575">
    <property type="entry name" value="ATP-dependent helicase hrpA"/>
    <property type="match status" value="1"/>
</dbReference>
<keyword evidence="6" id="KW-0067">ATP-binding</keyword>
<dbReference type="GO" id="GO:0003724">
    <property type="term" value="F:RNA helicase activity"/>
    <property type="evidence" value="ECO:0007669"/>
    <property type="project" value="UniProtKB-EC"/>
</dbReference>
<keyword evidence="4" id="KW-0378">Hydrolase</keyword>
<reference evidence="11 12" key="1">
    <citation type="submission" date="2013-07" db="EMBL/GenBank/DDBJ databases">
        <authorList>
            <consortium name="DOE Joint Genome Institute"/>
            <person name="Eisen J."/>
            <person name="Huntemann M."/>
            <person name="Han J."/>
            <person name="Chen A."/>
            <person name="Kyrpides N."/>
            <person name="Mavromatis K."/>
            <person name="Markowitz V."/>
            <person name="Palaniappan K."/>
            <person name="Ivanova N."/>
            <person name="Schaumberg A."/>
            <person name="Pati A."/>
            <person name="Liolios K."/>
            <person name="Nordberg H.P."/>
            <person name="Cantor M.N."/>
            <person name="Hua S.X."/>
            <person name="Woyke T."/>
        </authorList>
    </citation>
    <scope>NUCLEOTIDE SEQUENCE [LARGE SCALE GENOMIC DNA]</scope>
    <source>
        <strain evidence="11 12">DSM 44712</strain>
    </source>
</reference>
<evidence type="ECO:0000256" key="2">
    <source>
        <dbReference type="ARBA" id="ARBA00012552"/>
    </source>
</evidence>
<dbReference type="SMART" id="SM00490">
    <property type="entry name" value="HELICc"/>
    <property type="match status" value="1"/>
</dbReference>
<dbReference type="SMART" id="SM00487">
    <property type="entry name" value="DEXDc"/>
    <property type="match status" value="1"/>
</dbReference>
<dbReference type="Gene3D" id="3.40.50.300">
    <property type="entry name" value="P-loop containing nucleotide triphosphate hydrolases"/>
    <property type="match status" value="2"/>
</dbReference>
<feature type="domain" description="Helicase ATP-binding" evidence="9">
    <location>
        <begin position="81"/>
        <end position="244"/>
    </location>
</feature>
<dbReference type="GO" id="GO:0005524">
    <property type="term" value="F:ATP binding"/>
    <property type="evidence" value="ECO:0007669"/>
    <property type="project" value="UniProtKB-KW"/>
</dbReference>
<keyword evidence="5 11" id="KW-0347">Helicase</keyword>
<gene>
    <name evidence="11" type="ORF">CryarDRAFT_0135</name>
</gene>
<dbReference type="NCBIfam" id="TIGR01967">
    <property type="entry name" value="DEAH_box_HrpA"/>
    <property type="match status" value="1"/>
</dbReference>
<comment type="similarity">
    <text evidence="1">Belongs to the DEAD box helicase family. DEAH subfamily.</text>
</comment>
<dbReference type="Pfam" id="PF00270">
    <property type="entry name" value="DEAD"/>
    <property type="match status" value="1"/>
</dbReference>
<dbReference type="PANTHER" id="PTHR18934">
    <property type="entry name" value="ATP-DEPENDENT RNA HELICASE"/>
    <property type="match status" value="1"/>
</dbReference>
<evidence type="ECO:0000256" key="4">
    <source>
        <dbReference type="ARBA" id="ARBA00022801"/>
    </source>
</evidence>
<dbReference type="FunFam" id="3.40.50.300:FF:000439">
    <property type="entry name" value="ATP-dependent RNA helicase HrpA"/>
    <property type="match status" value="1"/>
</dbReference>
<proteinExistence type="inferred from homology"/>
<evidence type="ECO:0000259" key="9">
    <source>
        <dbReference type="PROSITE" id="PS51192"/>
    </source>
</evidence>
<dbReference type="CDD" id="cd18791">
    <property type="entry name" value="SF2_C_RHA"/>
    <property type="match status" value="1"/>
</dbReference>
<dbReference type="Proteomes" id="UP000021053">
    <property type="component" value="Unassembled WGS sequence"/>
</dbReference>
<dbReference type="InterPro" id="IPR027417">
    <property type="entry name" value="P-loop_NTPase"/>
</dbReference>
<dbReference type="Pfam" id="PF07717">
    <property type="entry name" value="OB_NTP_bind"/>
    <property type="match status" value="1"/>
</dbReference>
<keyword evidence="3" id="KW-0547">Nucleotide-binding</keyword>
<comment type="catalytic activity">
    <reaction evidence="7">
        <text>ATP + H2O = ADP + phosphate + H(+)</text>
        <dbReference type="Rhea" id="RHEA:13065"/>
        <dbReference type="ChEBI" id="CHEBI:15377"/>
        <dbReference type="ChEBI" id="CHEBI:15378"/>
        <dbReference type="ChEBI" id="CHEBI:30616"/>
        <dbReference type="ChEBI" id="CHEBI:43474"/>
        <dbReference type="ChEBI" id="CHEBI:456216"/>
        <dbReference type="EC" id="3.6.4.13"/>
    </reaction>
</comment>
<dbReference type="PROSITE" id="PS51194">
    <property type="entry name" value="HELICASE_CTER"/>
    <property type="match status" value="1"/>
</dbReference>
<dbReference type="Pfam" id="PF21010">
    <property type="entry name" value="HA2_C"/>
    <property type="match status" value="1"/>
</dbReference>
<keyword evidence="12" id="KW-1185">Reference proteome</keyword>
<dbReference type="CDD" id="cd17989">
    <property type="entry name" value="DEXHc_HrpA"/>
    <property type="match status" value="1"/>
</dbReference>
<dbReference type="SMART" id="SM00847">
    <property type="entry name" value="HA2"/>
    <property type="match status" value="1"/>
</dbReference>
<dbReference type="InterPro" id="IPR011709">
    <property type="entry name" value="DEAD-box_helicase_OB_fold"/>
</dbReference>
<dbReference type="Pfam" id="PF11898">
    <property type="entry name" value="DUF3418"/>
    <property type="match status" value="1"/>
</dbReference>
<dbReference type="InterPro" id="IPR007502">
    <property type="entry name" value="Helicase-assoc_dom"/>
</dbReference>
<feature type="compositionally biased region" description="Polar residues" evidence="8">
    <location>
        <begin position="1060"/>
        <end position="1070"/>
    </location>
</feature>
<evidence type="ECO:0000256" key="7">
    <source>
        <dbReference type="ARBA" id="ARBA00047984"/>
    </source>
</evidence>
<comment type="caution">
    <text evidence="11">The sequence shown here is derived from an EMBL/GenBank/DDBJ whole genome shotgun (WGS) entry which is preliminary data.</text>
</comment>
<feature type="compositionally biased region" description="Low complexity" evidence="8">
    <location>
        <begin position="1041"/>
        <end position="1050"/>
    </location>
</feature>
<evidence type="ECO:0000256" key="3">
    <source>
        <dbReference type="ARBA" id="ARBA00022741"/>
    </source>
</evidence>
<sequence>MNNATAEPINLADLRSRLPELMLRDEHRLRRQLDRTRPDKLPALAAQIATAEAKITTRRESVPEISYPPDLPVSQKRDDIAAAIRDHQVVIVAGETGSGKTTQLPKICLELGRGIKGLIGHTQPRRLAARTVAERIAEELHTELGDAVGYTVRFTDQVSDGTLVKLMTDGILLAEIQRDRDLRRYDTIIIDEAHERSLNIDFLLGYLKQLLPRRPDLKLIITSATIDPERFSAHFGDAPIVEVSGRTYPVEVRYRPVIDPDDENADKERDVTTAIIDAVHELSGEGPGDILVFLSGEREIRDTADALTKENLRNTEIAPLYARLAAAEQHRVFQPHTGRRIVLATNVAETSLTVPGIKYVIDPGTARISRYSLRTKVQRLPIEPVSQASANQRKGRCGRLSDGICIRLYTEADFESRPEFTDPEILRTNLASVILQMANLGLGDIAGFPFVEPPDKRNITDGIQLLSELGALQTAKAQVDGVQLTAVGKQLAQIPIDPRLARMVLEADKNGVVPEVLVITAALSIQDPRERPTEHQQAADEKHKRFADQHSDFSSYLMLWNYLREQQRELSGSAFRRMCKAEFLHYLRVREWQDLHGQLRQIIRGLGITVDRQADPGGDGQKVVSSLLAGLLSHIGMRDDRTTTKDQPKGRRPLTEYYGARGAKFAIFPGSTLAKRPPRWVVAAELVETSRLWGRITGRIEPEWVEPLAGHLAIRTYSEPHWDAERGAVLATEKVTLYGIPLISGRTVTYSKVDPALCRDLFIQHALVEGEWRTHHKFFGRNRTLLKSAAELENRARRRDLVVDDQTLFDFYDERIPAEVVSARHFDSWWKKESREKPDLLDFSASMLVNRAAGELDIATAYPDFWDADGARLKLTYQFQPGTAADGVTVHIPLAVLNQITPDQFGWQVPGLRQDLVTAMIRSLPKEIRRNFVPAPDVAKAALAGISPADGPLPVALAAELRRLTGISLPVDAWQDDRIPDHLSMTFRVEDERGRRAAEGKDLVTLQRQLAPQVRDAIATALTAPEEPRRSRRGRGRRGSEGAAPNAAGPDGPGAGGHRGSTSTSDQGSETAEAPNIEQTGLKAWTFDSLPEVVERRRGGFLVKAYPALVDEGDSVAVRLLGSPAEQQRAMVTGTRRLVLLTVASPNKVVVSSLSNSAKLALGRNPHGSVAALLADCVAAAADELIAAAGGPVRTAAGFAALRDAVRGSLVDTTLDVLKTVEKVLAAAHAVSALLPSAPATARADVQAQLDALVYPGFVAATGRRRLVNVLRYVQAIQRRLENVRRDPARDRGWQDRIEAVGEVYADWLRRLPPERRSEDSVREIRWMIEELRVSLFAQSLGTAYAISEQRIYKAMDAAGGGVVA</sequence>
<feature type="domain" description="Helicase C-terminal" evidence="10">
    <location>
        <begin position="274"/>
        <end position="441"/>
    </location>
</feature>
<dbReference type="EC" id="3.6.4.13" evidence="2"/>
<dbReference type="InterPro" id="IPR010222">
    <property type="entry name" value="RNA_helicase_HrpA"/>
</dbReference>
<dbReference type="PANTHER" id="PTHR18934:SF99">
    <property type="entry name" value="ATP-DEPENDENT RNA HELICASE DHX37-RELATED"/>
    <property type="match status" value="1"/>
</dbReference>
<dbReference type="InterPro" id="IPR011545">
    <property type="entry name" value="DEAD/DEAH_box_helicase_dom"/>
</dbReference>
<dbReference type="RefSeq" id="WP_035847563.1">
    <property type="nucleotide sequence ID" value="NZ_KK073874.1"/>
</dbReference>
<dbReference type="GO" id="GO:0003723">
    <property type="term" value="F:RNA binding"/>
    <property type="evidence" value="ECO:0007669"/>
    <property type="project" value="TreeGrafter"/>
</dbReference>
<feature type="region of interest" description="Disordered" evidence="8">
    <location>
        <begin position="1019"/>
        <end position="1080"/>
    </location>
</feature>
<name>A0A010ZPF6_9ACTN</name>
<dbReference type="InterPro" id="IPR024590">
    <property type="entry name" value="HrpA_C"/>
</dbReference>
<dbReference type="PROSITE" id="PS51192">
    <property type="entry name" value="HELICASE_ATP_BIND_1"/>
    <property type="match status" value="1"/>
</dbReference>
<dbReference type="SUPFAM" id="SSF52540">
    <property type="entry name" value="P-loop containing nucleoside triphosphate hydrolases"/>
    <property type="match status" value="1"/>
</dbReference>
<dbReference type="FunFam" id="1.20.120.1080:FF:000005">
    <property type="entry name" value="ATP-dependent helicase HrpA"/>
    <property type="match status" value="1"/>
</dbReference>
<dbReference type="PATRIC" id="fig|927661.3.peg.127"/>
<evidence type="ECO:0000256" key="8">
    <source>
        <dbReference type="SAM" id="MobiDB-lite"/>
    </source>
</evidence>
<dbReference type="InterPro" id="IPR014001">
    <property type="entry name" value="Helicase_ATP-bd"/>
</dbReference>
<dbReference type="EMBL" id="JFBT01000001">
    <property type="protein sequence ID" value="EXG79112.1"/>
    <property type="molecule type" value="Genomic_DNA"/>
</dbReference>
<dbReference type="Pfam" id="PF00271">
    <property type="entry name" value="Helicase_C"/>
    <property type="match status" value="1"/>
</dbReference>
<evidence type="ECO:0000259" key="10">
    <source>
        <dbReference type="PROSITE" id="PS51194"/>
    </source>
</evidence>
<dbReference type="Gene3D" id="1.20.120.1080">
    <property type="match status" value="1"/>
</dbReference>
<dbReference type="GO" id="GO:0016787">
    <property type="term" value="F:hydrolase activity"/>
    <property type="evidence" value="ECO:0007669"/>
    <property type="project" value="UniProtKB-KW"/>
</dbReference>
<dbReference type="InterPro" id="IPR001650">
    <property type="entry name" value="Helicase_C-like"/>
</dbReference>
<evidence type="ECO:0000313" key="11">
    <source>
        <dbReference type="EMBL" id="EXG79112.1"/>
    </source>
</evidence>
<evidence type="ECO:0000313" key="12">
    <source>
        <dbReference type="Proteomes" id="UP000021053"/>
    </source>
</evidence>
<dbReference type="HOGENOM" id="CLU_001832_3_3_11"/>
<accession>A0A010ZPF6</accession>